<dbReference type="PANTHER" id="PTHR45873:SF1">
    <property type="entry name" value="DNA POLYMERASE ETA"/>
    <property type="match status" value="1"/>
</dbReference>
<dbReference type="GO" id="GO:0003887">
    <property type="term" value="F:DNA-directed DNA polymerase activity"/>
    <property type="evidence" value="ECO:0007669"/>
    <property type="project" value="TreeGrafter"/>
</dbReference>
<reference evidence="11 12" key="1">
    <citation type="journal article" date="2018" name="MBio">
        <title>Comparative Genomics Reveals the Core Gene Toolbox for the Fungus-Insect Symbiosis.</title>
        <authorList>
            <person name="Wang Y."/>
            <person name="Stata M."/>
            <person name="Wang W."/>
            <person name="Stajich J.E."/>
            <person name="White M.M."/>
            <person name="Moncalvo J.M."/>
        </authorList>
    </citation>
    <scope>NUCLEOTIDE SEQUENCE [LARGE SCALE GENOMIC DNA]</scope>
    <source>
        <strain evidence="11 12">AUS-77-4</strain>
    </source>
</reference>
<evidence type="ECO:0000313" key="11">
    <source>
        <dbReference type="EMBL" id="PVU98391.1"/>
    </source>
</evidence>
<sequence>MDSSKINDIQIDKTKVIIHLDLDCFYCQVEQRRLGLSTSVPIGVQQWNSLIAVNYEARKYGIKRGDLVKDAIRKCPDFIPVHVATYAPGKRAGYYSDPKQATHKVSLDMYRRASKEVFSVVGKLIPDYHKSSVDEAYLDVSKLVDEEIKSEKEKGNIEYAYSDIHNDNVPVIRWNKGGIATALRISGTPSEIDYGMDCLRLYYGALISSKIRAAVAQEVGFTVSTGIAHSRILAKLCSSIYKPNKQTIMISSGIDEFMGDMKINKLQQLGGKFGESVKNIFGISTVKDLRSYSLQKLKGFFPDKQALMLYKISRGIDAEIAIKGNKAQSIFSVKSFGPGTYLTNFKEVEDWISILCTEIWERLVDQQNTELKWPKSIFLTFYSTVSQTQIKNKSVGFPNHLTNKIMESPDPIIKTAKSILIKYIYNGKGSESKDNAGINLQQLYNSQPTVSTTKSIFPVKCIMLQVGSFYKYERINSVVNITNWISEKNDLQQKGVILNEDGNTNKVRPELEYDMKEKDNNALKHIGKSKECINYFTSKDMNINKSNSRDKNIIGKRMVSKKQKKLGTFSVRNKINSSVNTKNTVNLHNFFNFKNNTNSDISQNETESNVDTVDNHINGFICESSTKDHNDIVDNKDKSTNVIGNSCEIRDNITDVINGKELSNSHVEETNYYKCTMCPEDAPLIPKSDWDFHTDHHLAMLLQKRENHAAKVSEQINRTFNKEKG</sequence>
<comment type="subcellular location">
    <subcellularLocation>
        <location evidence="1">Nucleus</location>
    </subcellularLocation>
</comment>
<dbReference type="GO" id="GO:0009314">
    <property type="term" value="P:response to radiation"/>
    <property type="evidence" value="ECO:0007669"/>
    <property type="project" value="TreeGrafter"/>
</dbReference>
<evidence type="ECO:0000256" key="1">
    <source>
        <dbReference type="ARBA" id="ARBA00004123"/>
    </source>
</evidence>
<evidence type="ECO:0000256" key="4">
    <source>
        <dbReference type="ARBA" id="ARBA00022763"/>
    </source>
</evidence>
<feature type="domain" description="UmuC" evidence="10">
    <location>
        <begin position="17"/>
        <end position="270"/>
    </location>
</feature>
<evidence type="ECO:0000256" key="7">
    <source>
        <dbReference type="ARBA" id="ARBA00023204"/>
    </source>
</evidence>
<evidence type="ECO:0000256" key="8">
    <source>
        <dbReference type="ARBA" id="ARBA00023242"/>
    </source>
</evidence>
<dbReference type="FunFam" id="1.10.150.20:FF:000014">
    <property type="entry name" value="Polymerase (DNA directed), eta"/>
    <property type="match status" value="1"/>
</dbReference>
<dbReference type="SUPFAM" id="SSF100879">
    <property type="entry name" value="Lesion bypass DNA polymerase (Y-family), little finger domain"/>
    <property type="match status" value="1"/>
</dbReference>
<evidence type="ECO:0000259" key="10">
    <source>
        <dbReference type="PROSITE" id="PS50173"/>
    </source>
</evidence>
<dbReference type="GO" id="GO:0006281">
    <property type="term" value="P:DNA repair"/>
    <property type="evidence" value="ECO:0007669"/>
    <property type="project" value="UniProtKB-KW"/>
</dbReference>
<dbReference type="PROSITE" id="PS50173">
    <property type="entry name" value="UMUC"/>
    <property type="match status" value="1"/>
</dbReference>
<dbReference type="InterPro" id="IPR052230">
    <property type="entry name" value="DNA_polymerase_eta"/>
</dbReference>
<dbReference type="InterPro" id="IPR001126">
    <property type="entry name" value="UmuC"/>
</dbReference>
<dbReference type="SUPFAM" id="SSF56672">
    <property type="entry name" value="DNA/RNA polymerases"/>
    <property type="match status" value="1"/>
</dbReference>
<dbReference type="Pfam" id="PF00817">
    <property type="entry name" value="IMS"/>
    <property type="match status" value="1"/>
</dbReference>
<evidence type="ECO:0000256" key="9">
    <source>
        <dbReference type="ARBA" id="ARBA00044975"/>
    </source>
</evidence>
<dbReference type="GO" id="GO:0003684">
    <property type="term" value="F:damaged DNA binding"/>
    <property type="evidence" value="ECO:0007669"/>
    <property type="project" value="InterPro"/>
</dbReference>
<dbReference type="GO" id="GO:0070987">
    <property type="term" value="P:error-free translesion synthesis"/>
    <property type="evidence" value="ECO:0007669"/>
    <property type="project" value="UniProtKB-ARBA"/>
</dbReference>
<evidence type="ECO:0000313" key="12">
    <source>
        <dbReference type="Proteomes" id="UP000245699"/>
    </source>
</evidence>
<dbReference type="InterPro" id="IPR043502">
    <property type="entry name" value="DNA/RNA_pol_sf"/>
</dbReference>
<evidence type="ECO:0000256" key="5">
    <source>
        <dbReference type="ARBA" id="ARBA00022771"/>
    </source>
</evidence>
<dbReference type="EMBL" id="MBFT01000081">
    <property type="protein sequence ID" value="PVU98391.1"/>
    <property type="molecule type" value="Genomic_DNA"/>
</dbReference>
<dbReference type="GO" id="GO:0005657">
    <property type="term" value="C:replication fork"/>
    <property type="evidence" value="ECO:0007669"/>
    <property type="project" value="UniProtKB-ARBA"/>
</dbReference>
<dbReference type="InterPro" id="IPR043128">
    <property type="entry name" value="Rev_trsase/Diguanyl_cyclase"/>
</dbReference>
<keyword evidence="2" id="KW-0808">Transferase</keyword>
<evidence type="ECO:0000256" key="3">
    <source>
        <dbReference type="ARBA" id="ARBA00022723"/>
    </source>
</evidence>
<dbReference type="GO" id="GO:0035861">
    <property type="term" value="C:site of double-strand break"/>
    <property type="evidence" value="ECO:0007669"/>
    <property type="project" value="TreeGrafter"/>
</dbReference>
<evidence type="ECO:0000256" key="6">
    <source>
        <dbReference type="ARBA" id="ARBA00022833"/>
    </source>
</evidence>
<proteinExistence type="predicted"/>
<organism evidence="11 12">
    <name type="scientific">Furculomyces boomerangus</name>
    <dbReference type="NCBI Taxonomy" id="61424"/>
    <lineage>
        <taxon>Eukaryota</taxon>
        <taxon>Fungi</taxon>
        <taxon>Fungi incertae sedis</taxon>
        <taxon>Zoopagomycota</taxon>
        <taxon>Kickxellomycotina</taxon>
        <taxon>Harpellomycetes</taxon>
        <taxon>Harpellales</taxon>
        <taxon>Harpellaceae</taxon>
        <taxon>Furculomyces</taxon>
    </lineage>
</organism>
<name>A0A2T9Z1D6_9FUNG</name>
<dbReference type="GO" id="GO:0007064">
    <property type="term" value="P:mitotic sister chromatid cohesion"/>
    <property type="evidence" value="ECO:0007669"/>
    <property type="project" value="UniProtKB-ARBA"/>
</dbReference>
<dbReference type="GO" id="GO:0005634">
    <property type="term" value="C:nucleus"/>
    <property type="evidence" value="ECO:0007669"/>
    <property type="project" value="UniProtKB-SubCell"/>
</dbReference>
<dbReference type="OrthoDB" id="5723at2759"/>
<dbReference type="AlphaFoldDB" id="A0A2T9Z1D6"/>
<evidence type="ECO:0000256" key="2">
    <source>
        <dbReference type="ARBA" id="ARBA00022679"/>
    </source>
</evidence>
<keyword evidence="12" id="KW-1185">Reference proteome</keyword>
<gene>
    <name evidence="11" type="ORF">BB559_001616</name>
</gene>
<keyword evidence="4" id="KW-0227">DNA damage</keyword>
<dbReference type="Pfam" id="PF11799">
    <property type="entry name" value="IMS_C"/>
    <property type="match status" value="1"/>
</dbReference>
<dbReference type="PIRSF" id="PIRSF036603">
    <property type="entry name" value="DPol_eta"/>
    <property type="match status" value="1"/>
</dbReference>
<keyword evidence="8" id="KW-0539">Nucleus</keyword>
<dbReference type="Gene3D" id="3.40.1170.60">
    <property type="match status" value="1"/>
</dbReference>
<comment type="caution">
    <text evidence="11">The sequence shown here is derived from an EMBL/GenBank/DDBJ whole genome shotgun (WGS) entry which is preliminary data.</text>
</comment>
<accession>A0A2T9Z1D6</accession>
<protein>
    <recommendedName>
        <fullName evidence="9">DNA polymerase eta</fullName>
    </recommendedName>
</protein>
<dbReference type="Gene3D" id="1.10.150.20">
    <property type="entry name" value="5' to 3' exonuclease, C-terminal subdomain"/>
    <property type="match status" value="1"/>
</dbReference>
<dbReference type="Proteomes" id="UP000245699">
    <property type="component" value="Unassembled WGS sequence"/>
</dbReference>
<keyword evidence="5" id="KW-0863">Zinc-finger</keyword>
<dbReference type="STRING" id="61424.A0A2T9Z1D6"/>
<dbReference type="InterPro" id="IPR017961">
    <property type="entry name" value="DNA_pol_Y-fam_little_finger"/>
</dbReference>
<dbReference type="GO" id="GO:0008270">
    <property type="term" value="F:zinc ion binding"/>
    <property type="evidence" value="ECO:0007669"/>
    <property type="project" value="UniProtKB-KW"/>
</dbReference>
<dbReference type="GO" id="GO:0042276">
    <property type="term" value="P:error-prone translesion synthesis"/>
    <property type="evidence" value="ECO:0007669"/>
    <property type="project" value="TreeGrafter"/>
</dbReference>
<dbReference type="Gene3D" id="3.30.70.270">
    <property type="match status" value="1"/>
</dbReference>
<dbReference type="FunFam" id="3.40.1170.60:FF:000008">
    <property type="entry name" value="DNA polymerase eta subunit"/>
    <property type="match status" value="1"/>
</dbReference>
<dbReference type="PANTHER" id="PTHR45873">
    <property type="entry name" value="DNA POLYMERASE ETA"/>
    <property type="match status" value="1"/>
</dbReference>
<keyword evidence="3" id="KW-0479">Metal-binding</keyword>
<keyword evidence="7" id="KW-0234">DNA repair</keyword>
<dbReference type="InterPro" id="IPR036775">
    <property type="entry name" value="DNA_pol_Y-fam_lit_finger_sf"/>
</dbReference>
<keyword evidence="6" id="KW-0862">Zinc</keyword>
<dbReference type="Gene3D" id="3.30.1490.100">
    <property type="entry name" value="DNA polymerase, Y-family, little finger domain"/>
    <property type="match status" value="1"/>
</dbReference>
<dbReference type="Pfam" id="PF21704">
    <property type="entry name" value="POLH-Rev1_HhH"/>
    <property type="match status" value="1"/>
</dbReference>